<reference evidence="7 8" key="1">
    <citation type="journal article" date="2020" name="ISME J.">
        <title>Uncovering the hidden diversity of litter-decomposition mechanisms in mushroom-forming fungi.</title>
        <authorList>
            <person name="Floudas D."/>
            <person name="Bentzer J."/>
            <person name="Ahren D."/>
            <person name="Johansson T."/>
            <person name="Persson P."/>
            <person name="Tunlid A."/>
        </authorList>
    </citation>
    <scope>NUCLEOTIDE SEQUENCE [LARGE SCALE GENOMIC DNA]</scope>
    <source>
        <strain evidence="7 8">CBS 175.51</strain>
    </source>
</reference>
<keyword evidence="2" id="KW-1133">Transmembrane helix</keyword>
<feature type="domain" description="Rax2-like second" evidence="5">
    <location>
        <begin position="225"/>
        <end position="368"/>
    </location>
</feature>
<protein>
    <submittedName>
        <fullName evidence="7">Uncharacterized protein</fullName>
    </submittedName>
</protein>
<keyword evidence="3" id="KW-0732">Signal</keyword>
<feature type="transmembrane region" description="Helical" evidence="2">
    <location>
        <begin position="1226"/>
        <end position="1257"/>
    </location>
</feature>
<dbReference type="InterPro" id="IPR015915">
    <property type="entry name" value="Kelch-typ_b-propeller"/>
</dbReference>
<sequence>MFLSLFLLIPLVAAALPNVDFDRMGNVALVGAFAGLDLFQNDSVAFDSATSTLFSRDASGALTRIASTNAGGRILAGCALADTFYFSGLFTTINGVSATNVAAYNPKNNAVTALSINGPNGQVDALFCDAKGKKVWAGGAFSSPASAVAVWDVSASSWQQPPFGGLAGAQAKVLSITTNSSDSSLFFAGSFVTSFGSSRVLNGTNNPNVPFSAGATPFSSSLVPIPLAANQIQGAPSSSDSGFGDIKNILCPAGSDGPGNSWFAGDGSEALITIRTFSFMSVSGVRLGNTFQNNHGTTSFSVTTLPDNVVETLQYVDAVTGENRTCSGNCPLGTDSSVLYQDFLFSNSKAITGAQIKLSGHTGASAGLHMLQLLSSGAFASSVAEDNSVSCFAPNPSNTTRTGTWNAKVANTEISGTVQTVLISDVAVNTPSASGPTYTWIPYVSAAGNYDINLLVPGCTNFQDCAGRTSVKVVVFPGEGLPPNVMTISQRNTDDATVLIYSGPILPSSPNFVTTVTMSLADDPEGNGQGGRYVVVADRVQLVLRSANIDGTTAGNSSTTAVGGQRGFGFLEWPRASTLTADGTSSLPNTSITALDALGFDVLAGIGGTTGLTSTPLSIAAVAHHSSGTIYVGGSFSLTAGPASGASNILAYRNGALSALPDGGLDGAVTSLVLDGDRLFIGGSFRDTKAKTANGLLRGLALYDVAKNTWTALGAGVNGDVADLGLMGGRLQATGNFTEIVSTQTGFGTDAAGIASWDIASGSWVSSGGFTAGRLTMVADGSSNNQYVAGNVGASRKYGASGMIMLKNGKDGVPQITPIASALGHSAQRTASTGATTSATPSRRSLHATTSWIARSKAAKLFARQTPSSTTLAALPPVPASPAPAVLAGTFWQQNDKELTIVGGNFSFVASGASSLSQAVAIYDPTSGSLRGLSGTQLSGTVRAILRDNNKLYVGGEFTMADTNVNGLAIYDLSTQQWDISGLQPLQAAAGAAPVVRSITKATAGSGNIVVAGSFTQAGSLRCAGVCMLDATSKQWNTLGGGIQGEVASIVYAAEGQNVLFAGGSLALTDNTAGNVLQYTFNTSSWTVLGSADDFPGPVTAVEANNGDASNVFAGGHSGSGPFLTHWDGQKWTHLDSSLVGDTAISHLAMVPLQEDHAAQGAIQKDRMLLVSGSLVDSKYGNVSSALYDGQTIIPYIVASSSTGSSGSVSSLFRSFATFSFQRRKFLAVGVVILISIAIAAGVVFLIALIGILWTLFSRKDDKLTKYEGEEEEDDSTHHRPSSLLEHINAATRTTILGTTSPYSNDYSDKDEDRAGKSDVHDPFAADASNYVRAETPSEAAGGMLQEETSRPAHARYSFDGTGEGELPISAGVELEVLDDRDPA</sequence>
<evidence type="ECO:0000259" key="6">
    <source>
        <dbReference type="Pfam" id="PF20843"/>
    </source>
</evidence>
<accession>A0A8H5BMX5</accession>
<organism evidence="7 8">
    <name type="scientific">Ephemerocybe angulata</name>
    <dbReference type="NCBI Taxonomy" id="980116"/>
    <lineage>
        <taxon>Eukaryota</taxon>
        <taxon>Fungi</taxon>
        <taxon>Dikarya</taxon>
        <taxon>Basidiomycota</taxon>
        <taxon>Agaricomycotina</taxon>
        <taxon>Agaricomycetes</taxon>
        <taxon>Agaricomycetidae</taxon>
        <taxon>Agaricales</taxon>
        <taxon>Agaricineae</taxon>
        <taxon>Psathyrellaceae</taxon>
        <taxon>Ephemerocybe</taxon>
    </lineage>
</organism>
<evidence type="ECO:0000259" key="4">
    <source>
        <dbReference type="Pfam" id="PF12768"/>
    </source>
</evidence>
<dbReference type="InterPro" id="IPR011043">
    <property type="entry name" value="Gal_Oxase/kelch_b-propeller"/>
</dbReference>
<keyword evidence="2" id="KW-0472">Membrane</keyword>
<dbReference type="InterPro" id="IPR048265">
    <property type="entry name" value="Rax2-like_third"/>
</dbReference>
<dbReference type="EMBL" id="JAACJK010000163">
    <property type="protein sequence ID" value="KAF5326160.1"/>
    <property type="molecule type" value="Genomic_DNA"/>
</dbReference>
<name>A0A8H5BMX5_9AGAR</name>
<dbReference type="Pfam" id="PF12768">
    <property type="entry name" value="Rax2"/>
    <property type="match status" value="1"/>
</dbReference>
<feature type="region of interest" description="Disordered" evidence="1">
    <location>
        <begin position="825"/>
        <end position="847"/>
    </location>
</feature>
<dbReference type="Gene3D" id="2.120.10.80">
    <property type="entry name" value="Kelch-type beta propeller"/>
    <property type="match status" value="1"/>
</dbReference>
<dbReference type="Proteomes" id="UP000541558">
    <property type="component" value="Unassembled WGS sequence"/>
</dbReference>
<comment type="caution">
    <text evidence="7">The sequence shown here is derived from an EMBL/GenBank/DDBJ whole genome shotgun (WGS) entry which is preliminary data.</text>
</comment>
<keyword evidence="8" id="KW-1185">Reference proteome</keyword>
<feature type="compositionally biased region" description="Low complexity" evidence="1">
    <location>
        <begin position="826"/>
        <end position="843"/>
    </location>
</feature>
<evidence type="ECO:0000256" key="3">
    <source>
        <dbReference type="SAM" id="SignalP"/>
    </source>
</evidence>
<feature type="compositionally biased region" description="Basic and acidic residues" evidence="1">
    <location>
        <begin position="1307"/>
        <end position="1324"/>
    </location>
</feature>
<evidence type="ECO:0000259" key="5">
    <source>
        <dbReference type="Pfam" id="PF20842"/>
    </source>
</evidence>
<feature type="domain" description="Rax2-like C-terminal" evidence="4">
    <location>
        <begin position="993"/>
        <end position="1214"/>
    </location>
</feature>
<dbReference type="InterPro" id="IPR024982">
    <property type="entry name" value="Rax2-like_C"/>
</dbReference>
<evidence type="ECO:0000313" key="8">
    <source>
        <dbReference type="Proteomes" id="UP000541558"/>
    </source>
</evidence>
<dbReference type="PANTHER" id="PTHR31778">
    <property type="entry name" value="BUD SITE SELECTION PROTEIN RAX2"/>
    <property type="match status" value="1"/>
</dbReference>
<feature type="signal peptide" evidence="3">
    <location>
        <begin position="1"/>
        <end position="15"/>
    </location>
</feature>
<dbReference type="Pfam" id="PF20842">
    <property type="entry name" value="Rax2_2"/>
    <property type="match status" value="1"/>
</dbReference>
<dbReference type="GO" id="GO:1902929">
    <property type="term" value="C:plasma membrane of growing cell tip"/>
    <property type="evidence" value="ECO:0007669"/>
    <property type="project" value="TreeGrafter"/>
</dbReference>
<feature type="region of interest" description="Disordered" evidence="1">
    <location>
        <begin position="1299"/>
        <end position="1384"/>
    </location>
</feature>
<evidence type="ECO:0000256" key="1">
    <source>
        <dbReference type="SAM" id="MobiDB-lite"/>
    </source>
</evidence>
<dbReference type="SUPFAM" id="SSF50965">
    <property type="entry name" value="Galactose oxidase, central domain"/>
    <property type="match status" value="3"/>
</dbReference>
<feature type="domain" description="Rax2-like third" evidence="6">
    <location>
        <begin position="387"/>
        <end position="543"/>
    </location>
</feature>
<evidence type="ECO:0000256" key="2">
    <source>
        <dbReference type="SAM" id="Phobius"/>
    </source>
</evidence>
<dbReference type="Pfam" id="PF20843">
    <property type="entry name" value="Rax2_3"/>
    <property type="match status" value="1"/>
</dbReference>
<dbReference type="OrthoDB" id="2503993at2759"/>
<gene>
    <name evidence="7" type="ORF">D9611_000155</name>
</gene>
<evidence type="ECO:0000313" key="7">
    <source>
        <dbReference type="EMBL" id="KAF5326160.1"/>
    </source>
</evidence>
<dbReference type="InterPro" id="IPR048266">
    <property type="entry name" value="Rax2-like_second"/>
</dbReference>
<keyword evidence="2" id="KW-0812">Transmembrane</keyword>
<dbReference type="PANTHER" id="PTHR31778:SF2">
    <property type="entry name" value="BUD SITE SELECTION PROTEIN RAX2"/>
    <property type="match status" value="1"/>
</dbReference>
<feature type="chain" id="PRO_5034905193" evidence="3">
    <location>
        <begin position="16"/>
        <end position="1384"/>
    </location>
</feature>
<proteinExistence type="predicted"/>